<dbReference type="AlphaFoldDB" id="S8AK95"/>
<protein>
    <recommendedName>
        <fullName evidence="4">4-nitrophenylphosphatase</fullName>
        <ecNumber evidence="3">3.1.3.41</ecNumber>
    </recommendedName>
</protein>
<dbReference type="InterPro" id="IPR023214">
    <property type="entry name" value="HAD_sf"/>
</dbReference>
<dbReference type="Proteomes" id="UP000019376">
    <property type="component" value="Unassembled WGS sequence"/>
</dbReference>
<dbReference type="Pfam" id="PF13344">
    <property type="entry name" value="Hydrolase_6"/>
    <property type="match status" value="1"/>
</dbReference>
<feature type="active site" description="Nucleophile" evidence="5">
    <location>
        <position position="26"/>
    </location>
</feature>
<dbReference type="SUPFAM" id="SSF56784">
    <property type="entry name" value="HAD-like"/>
    <property type="match status" value="1"/>
</dbReference>
<dbReference type="InterPro" id="IPR036412">
    <property type="entry name" value="HAD-like_sf"/>
</dbReference>
<dbReference type="FunFam" id="3.40.50.1000:FF:000039">
    <property type="entry name" value="Phosphoglycolate phosphatase"/>
    <property type="match status" value="1"/>
</dbReference>
<dbReference type="InterPro" id="IPR006357">
    <property type="entry name" value="HAD-SF_hydro_IIA"/>
</dbReference>
<dbReference type="NCBIfam" id="TIGR01460">
    <property type="entry name" value="HAD-SF-IIA"/>
    <property type="match status" value="1"/>
</dbReference>
<organism evidence="8 9">
    <name type="scientific">Penicillium oxalicum (strain 114-2 / CGMCC 5302)</name>
    <name type="common">Penicillium decumbens</name>
    <dbReference type="NCBI Taxonomy" id="933388"/>
    <lineage>
        <taxon>Eukaryota</taxon>
        <taxon>Fungi</taxon>
        <taxon>Dikarya</taxon>
        <taxon>Ascomycota</taxon>
        <taxon>Pezizomycotina</taxon>
        <taxon>Eurotiomycetes</taxon>
        <taxon>Eurotiomycetidae</taxon>
        <taxon>Eurotiales</taxon>
        <taxon>Aspergillaceae</taxon>
        <taxon>Penicillium</taxon>
    </lineage>
</organism>
<feature type="binding site" evidence="7">
    <location>
        <position position="264"/>
    </location>
    <ligand>
        <name>Mg(2+)</name>
        <dbReference type="ChEBI" id="CHEBI:18420"/>
    </ligand>
</feature>
<dbReference type="HOGENOM" id="CLU_043473_0_0_1"/>
<sequence>MTSSRKLCTPNDYAEILSRYDTWLFDCDGVIWSGDDAIEGASQAIEFLRKNEKKIIFVTNNAARSRKMLKKKFDRLGFAASEDEIVSSAFAAAAYLKEVLKFPADRKVFVMGMEGIEAELDAVNIKRRGGTDPEDNKFLPANDYSSLVQENSIDPSVGAVVCGFDMNMNYGKLCKAFKYLTRDGAQGPVLAGETGGGCHFILTNDDQVVPALGELWPGSGSLATPLIASTKRDPIIVGKPHAPMLDTVKSLYNIDLSRSIFVGDNLHTDIQFAKDGNMDSLLVLTGVTKEEDCRTEGIWPSFIIQGISNIPMAEKAQSRTTAMSVQGTSAVHASL</sequence>
<evidence type="ECO:0000256" key="3">
    <source>
        <dbReference type="ARBA" id="ARBA00066659"/>
    </source>
</evidence>
<dbReference type="Pfam" id="PF13242">
    <property type="entry name" value="Hydrolase_like"/>
    <property type="match status" value="1"/>
</dbReference>
<reference evidence="8 9" key="1">
    <citation type="journal article" date="2013" name="PLoS ONE">
        <title>Genomic and secretomic analyses reveal unique features of the lignocellulolytic enzyme system of Penicillium decumbens.</title>
        <authorList>
            <person name="Liu G."/>
            <person name="Zhang L."/>
            <person name="Wei X."/>
            <person name="Zou G."/>
            <person name="Qin Y."/>
            <person name="Ma L."/>
            <person name="Li J."/>
            <person name="Zheng H."/>
            <person name="Wang S."/>
            <person name="Wang C."/>
            <person name="Xun L."/>
            <person name="Zhao G.-P."/>
            <person name="Zhou Z."/>
            <person name="Qu Y."/>
        </authorList>
    </citation>
    <scope>NUCLEOTIDE SEQUENCE [LARGE SCALE GENOMIC DNA]</scope>
    <source>
        <strain evidence="9">114-2 / CGMCC 5302</strain>
    </source>
</reference>
<name>S8AK95_PENO1</name>
<proteinExistence type="predicted"/>
<dbReference type="PANTHER" id="PTHR19288:SF46">
    <property type="entry name" value="HALOACID DEHALOGENASE-LIKE HYDROLASE DOMAIN-CONTAINING PROTEIN 2"/>
    <property type="match status" value="1"/>
</dbReference>
<dbReference type="GO" id="GO:0008967">
    <property type="term" value="F:phosphoglycolate phosphatase activity"/>
    <property type="evidence" value="ECO:0007669"/>
    <property type="project" value="TreeGrafter"/>
</dbReference>
<dbReference type="NCBIfam" id="TIGR01452">
    <property type="entry name" value="PGP_euk"/>
    <property type="match status" value="1"/>
</dbReference>
<gene>
    <name evidence="8" type="ORF">PDE_01189</name>
</gene>
<evidence type="ECO:0000256" key="6">
    <source>
        <dbReference type="PIRSR" id="PIRSR000915-2"/>
    </source>
</evidence>
<comment type="cofactor">
    <cofactor evidence="7">
        <name>Mg(2+)</name>
        <dbReference type="ChEBI" id="CHEBI:18420"/>
    </cofactor>
    <text evidence="7">Divalent metal ions. Mg(2+) is the most effective.</text>
</comment>
<feature type="binding site" evidence="7">
    <location>
        <position position="26"/>
    </location>
    <ligand>
        <name>Mg(2+)</name>
        <dbReference type="ChEBI" id="CHEBI:18420"/>
    </ligand>
</feature>
<dbReference type="PIRSF" id="PIRSF000915">
    <property type="entry name" value="PGP-type_phosphatase"/>
    <property type="match status" value="1"/>
</dbReference>
<evidence type="ECO:0000256" key="1">
    <source>
        <dbReference type="ARBA" id="ARBA00022801"/>
    </source>
</evidence>
<dbReference type="InterPro" id="IPR006349">
    <property type="entry name" value="PGP_euk"/>
</dbReference>
<feature type="active site" description="Proton donor" evidence="5">
    <location>
        <position position="28"/>
    </location>
</feature>
<keyword evidence="1" id="KW-0378">Hydrolase</keyword>
<dbReference type="EC" id="3.1.3.41" evidence="3"/>
<keyword evidence="7" id="KW-0479">Metal-binding</keyword>
<feature type="binding site" evidence="6">
    <location>
        <position position="239"/>
    </location>
    <ligand>
        <name>substrate</name>
    </ligand>
</feature>
<evidence type="ECO:0000256" key="7">
    <source>
        <dbReference type="PIRSR" id="PIRSR000915-3"/>
    </source>
</evidence>
<evidence type="ECO:0000256" key="2">
    <source>
        <dbReference type="ARBA" id="ARBA00050247"/>
    </source>
</evidence>
<dbReference type="OrthoDB" id="413953at2759"/>
<comment type="catalytic activity">
    <reaction evidence="2">
        <text>4-nitrophenyl phosphate + H2O = 4-nitrophenol + phosphate + H(+)</text>
        <dbReference type="Rhea" id="RHEA:21664"/>
        <dbReference type="ChEBI" id="CHEBI:15377"/>
        <dbReference type="ChEBI" id="CHEBI:15378"/>
        <dbReference type="ChEBI" id="CHEBI:43474"/>
        <dbReference type="ChEBI" id="CHEBI:57917"/>
        <dbReference type="ChEBI" id="CHEBI:61146"/>
        <dbReference type="EC" id="3.1.3.41"/>
    </reaction>
</comment>
<keyword evidence="9" id="KW-1185">Reference proteome</keyword>
<dbReference type="EMBL" id="KB644408">
    <property type="protein sequence ID" value="EPS26253.1"/>
    <property type="molecule type" value="Genomic_DNA"/>
</dbReference>
<dbReference type="PhylomeDB" id="S8AK95"/>
<dbReference type="PANTHER" id="PTHR19288">
    <property type="entry name" value="4-NITROPHENYLPHOSPHATASE-RELATED"/>
    <property type="match status" value="1"/>
</dbReference>
<evidence type="ECO:0000313" key="8">
    <source>
        <dbReference type="EMBL" id="EPS26253.1"/>
    </source>
</evidence>
<accession>S8AK95</accession>
<evidence type="ECO:0000256" key="4">
    <source>
        <dbReference type="ARBA" id="ARBA00069197"/>
    </source>
</evidence>
<dbReference type="GO" id="GO:0005737">
    <property type="term" value="C:cytoplasm"/>
    <property type="evidence" value="ECO:0007669"/>
    <property type="project" value="TreeGrafter"/>
</dbReference>
<dbReference type="GO" id="GO:0046872">
    <property type="term" value="F:metal ion binding"/>
    <property type="evidence" value="ECO:0007669"/>
    <property type="project" value="UniProtKB-KW"/>
</dbReference>
<evidence type="ECO:0000313" key="9">
    <source>
        <dbReference type="Proteomes" id="UP000019376"/>
    </source>
</evidence>
<feature type="binding site" evidence="7">
    <location>
        <position position="28"/>
    </location>
    <ligand>
        <name>Mg(2+)</name>
        <dbReference type="ChEBI" id="CHEBI:18420"/>
    </ligand>
</feature>
<dbReference type="GO" id="GO:0004035">
    <property type="term" value="F:alkaline phosphatase activity"/>
    <property type="evidence" value="ECO:0007669"/>
    <property type="project" value="TreeGrafter"/>
</dbReference>
<dbReference type="Gene3D" id="3.40.50.1000">
    <property type="entry name" value="HAD superfamily/HAD-like"/>
    <property type="match status" value="2"/>
</dbReference>
<dbReference type="eggNOG" id="KOG2882">
    <property type="taxonomic scope" value="Eukaryota"/>
</dbReference>
<evidence type="ECO:0000256" key="5">
    <source>
        <dbReference type="PIRSR" id="PIRSR000915-1"/>
    </source>
</evidence>
<keyword evidence="7" id="KW-0460">Magnesium</keyword>
<dbReference type="STRING" id="933388.S8AK95"/>